<keyword evidence="4" id="KW-0572">Peptidoglycan-anchor</keyword>
<keyword evidence="12" id="KW-1185">Reference proteome</keyword>
<evidence type="ECO:0000256" key="1">
    <source>
        <dbReference type="ARBA" id="ARBA00022512"/>
    </source>
</evidence>
<dbReference type="AlphaFoldDB" id="A0A430F7T1"/>
<evidence type="ECO:0000259" key="10">
    <source>
        <dbReference type="Pfam" id="PF17802"/>
    </source>
</evidence>
<feature type="region of interest" description="Disordered" evidence="5">
    <location>
        <begin position="317"/>
        <end position="350"/>
    </location>
</feature>
<dbReference type="NCBIfam" id="NF033902">
    <property type="entry name" value="iso_D2_wall_anc"/>
    <property type="match status" value="1"/>
</dbReference>
<dbReference type="NCBIfam" id="TIGR01167">
    <property type="entry name" value="LPXTG_anchor"/>
    <property type="match status" value="1"/>
</dbReference>
<keyword evidence="3 7" id="KW-0732">Signal</keyword>
<evidence type="ECO:0000313" key="12">
    <source>
        <dbReference type="Proteomes" id="UP000288607"/>
    </source>
</evidence>
<evidence type="ECO:0000256" key="4">
    <source>
        <dbReference type="ARBA" id="ARBA00023088"/>
    </source>
</evidence>
<evidence type="ECO:0000256" key="7">
    <source>
        <dbReference type="SAM" id="SignalP"/>
    </source>
</evidence>
<keyword evidence="1" id="KW-0134">Cell wall</keyword>
<dbReference type="InterPro" id="IPR026466">
    <property type="entry name" value="Fim_isopep_form_D2_dom"/>
</dbReference>
<evidence type="ECO:0000259" key="8">
    <source>
        <dbReference type="Pfam" id="PF00746"/>
    </source>
</evidence>
<evidence type="ECO:0000256" key="2">
    <source>
        <dbReference type="ARBA" id="ARBA00022525"/>
    </source>
</evidence>
<keyword evidence="6" id="KW-1133">Transmembrane helix</keyword>
<dbReference type="RefSeq" id="WP_126030962.1">
    <property type="nucleotide sequence ID" value="NZ_QXGJ01000020.1"/>
</dbReference>
<sequence length="520" mass="54749">MKSLMKKIAAVALAAATAFGMAGVAATTANAAEGATTTPATSGTLTVTSTNAEFNGKKVTAYKMFSATDVTATTATYKLETAWEKFFNGTNGVLKKDVAEADLSQAAADYVRNLGAQDSVAVTNFAKTASDWAKTEKLDPTATATAKDANRVDEQSKKIYEAKFENLAFGYYVVSPAAGSTSTTRHNDAMLVNFVKDTDTALKSEYPTVDKTVDNKKGSSAQVGESVNFKLTSKVPDTTEYTKSYTFKFIDTLSDGLTFNADSVKVTVGTNKTLVKGSDYTVTENGQTVTFDLSSSIKKQTVGETITVEYSAKLNSNAVVGDGTGNTNSAKVQYSNDPSTDSTGTSEPSTTHTYTFDFDFDKLDGSSNAGTKPFLPGAKFKLQVKDKEGNFTDVKLSGSNNSYKADDSGTVTEVTTGNAAINFSGLKEGTYQLVETAAPEGYNPASPTQVVIAAEYDTDGTLKSWTVNGGNNSTHVQLENKKGTLLPGTGGMGTVAFTVIGVLVVAFGAAWAIQRKRANA</sequence>
<dbReference type="Gene3D" id="2.60.40.740">
    <property type="match status" value="1"/>
</dbReference>
<dbReference type="EMBL" id="QXGJ01000020">
    <property type="protein sequence ID" value="RSX48973.1"/>
    <property type="molecule type" value="Genomic_DNA"/>
</dbReference>
<accession>A0A430F7T1</accession>
<feature type="signal peptide" evidence="7">
    <location>
        <begin position="1"/>
        <end position="31"/>
    </location>
</feature>
<evidence type="ECO:0000313" key="11">
    <source>
        <dbReference type="EMBL" id="RSX48973.1"/>
    </source>
</evidence>
<dbReference type="InterPro" id="IPR048052">
    <property type="entry name" value="FM1-like"/>
</dbReference>
<feature type="domain" description="SpaA-like prealbumin fold" evidence="10">
    <location>
        <begin position="371"/>
        <end position="454"/>
    </location>
</feature>
<dbReference type="NCBIfam" id="TIGR04226">
    <property type="entry name" value="RrgB_K2N_iso_D2"/>
    <property type="match status" value="1"/>
</dbReference>
<feature type="transmembrane region" description="Helical" evidence="6">
    <location>
        <begin position="490"/>
        <end position="513"/>
    </location>
</feature>
<dbReference type="Pfam" id="PF16569">
    <property type="entry name" value="GramPos_pilinBB"/>
    <property type="match status" value="1"/>
</dbReference>
<protein>
    <submittedName>
        <fullName evidence="11">Fimbrial protein</fullName>
    </submittedName>
</protein>
<dbReference type="InterPro" id="IPR041033">
    <property type="entry name" value="SpaA_PFL_dom_1"/>
</dbReference>
<feature type="chain" id="PRO_5019000137" evidence="7">
    <location>
        <begin position="32"/>
        <end position="520"/>
    </location>
</feature>
<reference evidence="11 12" key="1">
    <citation type="submission" date="2018-09" db="EMBL/GenBank/DDBJ databases">
        <title>Characterization of the phylogenetic diversity of five novel species belonging to the genus Bifidobacterium.</title>
        <authorList>
            <person name="Lugli G.A."/>
            <person name="Duranti S."/>
            <person name="Milani C."/>
        </authorList>
    </citation>
    <scope>NUCLEOTIDE SEQUENCE [LARGE SCALE GENOMIC DNA]</scope>
    <source>
        <strain evidence="11 12">2028B</strain>
    </source>
</reference>
<dbReference type="OrthoDB" id="2199792at2"/>
<name>A0A430F7T1_9BIFI</name>
<feature type="domain" description="Gram-positive cocci surface proteins LPxTG" evidence="8">
    <location>
        <begin position="479"/>
        <end position="517"/>
    </location>
</feature>
<dbReference type="Gene3D" id="2.60.40.10">
    <property type="entry name" value="Immunoglobulins"/>
    <property type="match status" value="1"/>
</dbReference>
<feature type="compositionally biased region" description="Polar residues" evidence="5">
    <location>
        <begin position="325"/>
        <end position="350"/>
    </location>
</feature>
<evidence type="ECO:0000256" key="3">
    <source>
        <dbReference type="ARBA" id="ARBA00022729"/>
    </source>
</evidence>
<evidence type="ECO:0000256" key="6">
    <source>
        <dbReference type="SAM" id="Phobius"/>
    </source>
</evidence>
<evidence type="ECO:0000259" key="9">
    <source>
        <dbReference type="Pfam" id="PF16569"/>
    </source>
</evidence>
<dbReference type="InterPro" id="IPR032334">
    <property type="entry name" value="GramPos_pilinBB"/>
</dbReference>
<dbReference type="Pfam" id="PF17802">
    <property type="entry name" value="SpaA"/>
    <property type="match status" value="1"/>
</dbReference>
<dbReference type="Pfam" id="PF00746">
    <property type="entry name" value="Gram_pos_anchor"/>
    <property type="match status" value="1"/>
</dbReference>
<keyword evidence="6" id="KW-0812">Transmembrane</keyword>
<organism evidence="11 12">
    <name type="scientific">Bifidobacterium callimiconis</name>
    <dbReference type="NCBI Taxonomy" id="2306973"/>
    <lineage>
        <taxon>Bacteria</taxon>
        <taxon>Bacillati</taxon>
        <taxon>Actinomycetota</taxon>
        <taxon>Actinomycetes</taxon>
        <taxon>Bifidobacteriales</taxon>
        <taxon>Bifidobacteriaceae</taxon>
        <taxon>Bifidobacterium</taxon>
    </lineage>
</organism>
<evidence type="ECO:0000256" key="5">
    <source>
        <dbReference type="SAM" id="MobiDB-lite"/>
    </source>
</evidence>
<proteinExistence type="predicted"/>
<dbReference type="InterPro" id="IPR019931">
    <property type="entry name" value="LPXTG_anchor"/>
</dbReference>
<dbReference type="GO" id="GO:0005975">
    <property type="term" value="P:carbohydrate metabolic process"/>
    <property type="evidence" value="ECO:0007669"/>
    <property type="project" value="UniProtKB-ARBA"/>
</dbReference>
<gene>
    <name evidence="11" type="ORF">D2E23_2192</name>
</gene>
<comment type="caution">
    <text evidence="11">The sequence shown here is derived from an EMBL/GenBank/DDBJ whole genome shotgun (WGS) entry which is preliminary data.</text>
</comment>
<dbReference type="InterPro" id="IPR013783">
    <property type="entry name" value="Ig-like_fold"/>
</dbReference>
<feature type="domain" description="Gram-positive pilin backbone subunit 2 Cna-B-like" evidence="9">
    <location>
        <begin position="223"/>
        <end position="338"/>
    </location>
</feature>
<keyword evidence="6" id="KW-0472">Membrane</keyword>
<keyword evidence="2" id="KW-0964">Secreted</keyword>
<dbReference type="Proteomes" id="UP000288607">
    <property type="component" value="Unassembled WGS sequence"/>
</dbReference>